<evidence type="ECO:0000256" key="1">
    <source>
        <dbReference type="ARBA" id="ARBA00022723"/>
    </source>
</evidence>
<dbReference type="OrthoDB" id="336088at2759"/>
<keyword evidence="2 4" id="KW-0863">Zinc-finger</keyword>
<dbReference type="OMA" id="ANPLYNF"/>
<evidence type="ECO:0000256" key="6">
    <source>
        <dbReference type="SAM" id="MobiDB-lite"/>
    </source>
</evidence>
<dbReference type="InterPro" id="IPR019787">
    <property type="entry name" value="Znf_PHD-finger"/>
</dbReference>
<feature type="region of interest" description="Disordered" evidence="6">
    <location>
        <begin position="267"/>
        <end position="294"/>
    </location>
</feature>
<organism evidence="8 9">
    <name type="scientific">Lottia gigantea</name>
    <name type="common">Giant owl limpet</name>
    <dbReference type="NCBI Taxonomy" id="225164"/>
    <lineage>
        <taxon>Eukaryota</taxon>
        <taxon>Metazoa</taxon>
        <taxon>Spiralia</taxon>
        <taxon>Lophotrochozoa</taxon>
        <taxon>Mollusca</taxon>
        <taxon>Gastropoda</taxon>
        <taxon>Patellogastropoda</taxon>
        <taxon>Lottioidea</taxon>
        <taxon>Lottiidae</taxon>
        <taxon>Lottia</taxon>
    </lineage>
</organism>
<accession>V4AEJ9</accession>
<protein>
    <recommendedName>
        <fullName evidence="7">PHD-type domain-containing protein</fullName>
    </recommendedName>
</protein>
<dbReference type="Gene3D" id="3.30.40.10">
    <property type="entry name" value="Zinc/RING finger domain, C3HC4 (zinc finger)"/>
    <property type="match status" value="1"/>
</dbReference>
<evidence type="ECO:0000313" key="8">
    <source>
        <dbReference type="EMBL" id="ESO91776.1"/>
    </source>
</evidence>
<dbReference type="AlphaFoldDB" id="V4AEJ9"/>
<dbReference type="SUPFAM" id="SSF57903">
    <property type="entry name" value="FYVE/PHD zinc finger"/>
    <property type="match status" value="1"/>
</dbReference>
<name>V4AEJ9_LOTGI</name>
<dbReference type="Pfam" id="PF00628">
    <property type="entry name" value="PHD"/>
    <property type="match status" value="1"/>
</dbReference>
<dbReference type="KEGG" id="lgi:LOTGIDRAFT_233351"/>
<dbReference type="Proteomes" id="UP000030746">
    <property type="component" value="Unassembled WGS sequence"/>
</dbReference>
<evidence type="ECO:0000256" key="3">
    <source>
        <dbReference type="ARBA" id="ARBA00022833"/>
    </source>
</evidence>
<sequence>MSQGDLDLIQTKLKLAIQNHQTLVSKLKSDPKNQIMKNKLRELQVEIMHLSERQKLAVQNLRKEIVQKQPVTKSINTGVQQYVSIAPQPVNINTGTTTLLNTTTTPVNFVTIPTAHIQKTLPQPVVSSNCSVNDLKLNQQKINNNNIINRSSSPPIRVPHYQMNNKSSLIIQNKVQCNDKNNRVTDKPNSNEMKKPFDKKPVNLEEKLKIQFMAALDLVTPETLKELQCKRTERKRRSTANPQFSYIEPEKRQRVAGYMINNIPTIVKRGRGRPPKYGTSPTNSRPNTPTTPHSTVDTGVLDHIPSLNNNQNIIPHSTVDTGVLDHIPSLNDNNQNIIPHSTVDTGVLDHIPSLNNNNQNIIPHSTVDTGVLDHTPSLNNNNQNIIPHSTVDTGVLDHTPSLNNNNQNIIPHSTVDTGVLDHIPSLNNNNQTEDYSCAVCKGRGQVLQCNSCYKVYHMKCLEPPLSYVPTGYWCCTACQTNGTVLSLNGNESMALVNSYIATKTVKEEEKRKLQRRTTDLLNERELLKAKSKELDENLTSKLKCNQELEEHNKQTKRKVESLSSFLQRFTPSMLCEKDG</sequence>
<feature type="coiled-coil region" evidence="5">
    <location>
        <begin position="503"/>
        <end position="530"/>
    </location>
</feature>
<dbReference type="PANTHER" id="PTHR24102:SF28">
    <property type="entry name" value="PHD-TYPE DOMAIN-CONTAINING PROTEIN"/>
    <property type="match status" value="1"/>
</dbReference>
<dbReference type="HOGENOM" id="CLU_020260_1_0_1"/>
<evidence type="ECO:0000256" key="2">
    <source>
        <dbReference type="ARBA" id="ARBA00022771"/>
    </source>
</evidence>
<keyword evidence="5" id="KW-0175">Coiled coil</keyword>
<keyword evidence="3" id="KW-0862">Zinc</keyword>
<keyword evidence="1" id="KW-0479">Metal-binding</keyword>
<dbReference type="GO" id="GO:0008270">
    <property type="term" value="F:zinc ion binding"/>
    <property type="evidence" value="ECO:0007669"/>
    <property type="project" value="UniProtKB-KW"/>
</dbReference>
<feature type="domain" description="PHD-type" evidence="7">
    <location>
        <begin position="434"/>
        <end position="481"/>
    </location>
</feature>
<dbReference type="EMBL" id="KB202199">
    <property type="protein sequence ID" value="ESO91776.1"/>
    <property type="molecule type" value="Genomic_DNA"/>
</dbReference>
<dbReference type="PROSITE" id="PS50016">
    <property type="entry name" value="ZF_PHD_2"/>
    <property type="match status" value="1"/>
</dbReference>
<dbReference type="GeneID" id="20249238"/>
<dbReference type="InterPro" id="IPR011011">
    <property type="entry name" value="Znf_FYVE_PHD"/>
</dbReference>
<dbReference type="PROSITE" id="PS01359">
    <property type="entry name" value="ZF_PHD_1"/>
    <property type="match status" value="1"/>
</dbReference>
<dbReference type="RefSeq" id="XP_009057448.1">
    <property type="nucleotide sequence ID" value="XM_009059200.1"/>
</dbReference>
<feature type="compositionally biased region" description="Low complexity" evidence="6">
    <location>
        <begin position="279"/>
        <end position="294"/>
    </location>
</feature>
<dbReference type="STRING" id="225164.V4AEJ9"/>
<evidence type="ECO:0000256" key="4">
    <source>
        <dbReference type="PROSITE-ProRule" id="PRU00146"/>
    </source>
</evidence>
<dbReference type="InterPro" id="IPR001965">
    <property type="entry name" value="Znf_PHD"/>
</dbReference>
<keyword evidence="9" id="KW-1185">Reference proteome</keyword>
<reference evidence="8 9" key="1">
    <citation type="journal article" date="2013" name="Nature">
        <title>Insights into bilaterian evolution from three spiralian genomes.</title>
        <authorList>
            <person name="Simakov O."/>
            <person name="Marletaz F."/>
            <person name="Cho S.J."/>
            <person name="Edsinger-Gonzales E."/>
            <person name="Havlak P."/>
            <person name="Hellsten U."/>
            <person name="Kuo D.H."/>
            <person name="Larsson T."/>
            <person name="Lv J."/>
            <person name="Arendt D."/>
            <person name="Savage R."/>
            <person name="Osoegawa K."/>
            <person name="de Jong P."/>
            <person name="Grimwood J."/>
            <person name="Chapman J.A."/>
            <person name="Shapiro H."/>
            <person name="Aerts A."/>
            <person name="Otillar R.P."/>
            <person name="Terry A.Y."/>
            <person name="Boore J.L."/>
            <person name="Grigoriev I.V."/>
            <person name="Lindberg D.R."/>
            <person name="Seaver E.C."/>
            <person name="Weisblat D.A."/>
            <person name="Putnam N.H."/>
            <person name="Rokhsar D.S."/>
        </authorList>
    </citation>
    <scope>NUCLEOTIDE SEQUENCE [LARGE SCALE GENOMIC DNA]</scope>
</reference>
<dbReference type="InterPro" id="IPR013083">
    <property type="entry name" value="Znf_RING/FYVE/PHD"/>
</dbReference>
<evidence type="ECO:0000256" key="5">
    <source>
        <dbReference type="SAM" id="Coils"/>
    </source>
</evidence>
<gene>
    <name evidence="8" type="ORF">LOTGIDRAFT_233351</name>
</gene>
<evidence type="ECO:0000259" key="7">
    <source>
        <dbReference type="PROSITE" id="PS50016"/>
    </source>
</evidence>
<proteinExistence type="predicted"/>
<dbReference type="CTD" id="20249238"/>
<dbReference type="SMART" id="SM00249">
    <property type="entry name" value="PHD"/>
    <property type="match status" value="1"/>
</dbReference>
<dbReference type="PANTHER" id="PTHR24102">
    <property type="entry name" value="PHD FINGER PROTEIN"/>
    <property type="match status" value="1"/>
</dbReference>
<dbReference type="InterPro" id="IPR019786">
    <property type="entry name" value="Zinc_finger_PHD-type_CS"/>
</dbReference>
<evidence type="ECO:0000313" key="9">
    <source>
        <dbReference type="Proteomes" id="UP000030746"/>
    </source>
</evidence>